<keyword evidence="6" id="KW-1185">Reference proteome</keyword>
<feature type="region of interest" description="Disordered" evidence="3">
    <location>
        <begin position="1"/>
        <end position="26"/>
    </location>
</feature>
<dbReference type="InterPro" id="IPR008146">
    <property type="entry name" value="Gln_synth_cat_dom"/>
</dbReference>
<dbReference type="STRING" id="69332.A0A388LNA5"/>
<comment type="caution">
    <text evidence="5">The sequence shown here is derived from an EMBL/GenBank/DDBJ whole genome shotgun (WGS) entry which is preliminary data.</text>
</comment>
<dbReference type="PANTHER" id="PTHR43383">
    <property type="entry name" value="NODULIN 6"/>
    <property type="match status" value="1"/>
</dbReference>
<dbReference type="PROSITE" id="PS51987">
    <property type="entry name" value="GS_CATALYTIC"/>
    <property type="match status" value="1"/>
</dbReference>
<evidence type="ECO:0000259" key="4">
    <source>
        <dbReference type="PROSITE" id="PS51987"/>
    </source>
</evidence>
<dbReference type="GO" id="GO:0004356">
    <property type="term" value="F:glutamine synthetase activity"/>
    <property type="evidence" value="ECO:0007669"/>
    <property type="project" value="InterPro"/>
</dbReference>
<reference evidence="5 6" key="1">
    <citation type="journal article" date="2018" name="Cell">
        <title>The Chara Genome: Secondary Complexity and Implications for Plant Terrestrialization.</title>
        <authorList>
            <person name="Nishiyama T."/>
            <person name="Sakayama H."/>
            <person name="Vries J.D."/>
            <person name="Buschmann H."/>
            <person name="Saint-Marcoux D."/>
            <person name="Ullrich K.K."/>
            <person name="Haas F.B."/>
            <person name="Vanderstraeten L."/>
            <person name="Becker D."/>
            <person name="Lang D."/>
            <person name="Vosolsobe S."/>
            <person name="Rombauts S."/>
            <person name="Wilhelmsson P.K.I."/>
            <person name="Janitza P."/>
            <person name="Kern R."/>
            <person name="Heyl A."/>
            <person name="Rumpler F."/>
            <person name="Villalobos L.I.A.C."/>
            <person name="Clay J.M."/>
            <person name="Skokan R."/>
            <person name="Toyoda A."/>
            <person name="Suzuki Y."/>
            <person name="Kagoshima H."/>
            <person name="Schijlen E."/>
            <person name="Tajeshwar N."/>
            <person name="Catarino B."/>
            <person name="Hetherington A.J."/>
            <person name="Saltykova A."/>
            <person name="Bonnot C."/>
            <person name="Breuninger H."/>
            <person name="Symeonidi A."/>
            <person name="Radhakrishnan G.V."/>
            <person name="Van Nieuwerburgh F."/>
            <person name="Deforce D."/>
            <person name="Chang C."/>
            <person name="Karol K.G."/>
            <person name="Hedrich R."/>
            <person name="Ulvskov P."/>
            <person name="Glockner G."/>
            <person name="Delwiche C.F."/>
            <person name="Petrasek J."/>
            <person name="Van de Peer Y."/>
            <person name="Friml J."/>
            <person name="Beilby M."/>
            <person name="Dolan L."/>
            <person name="Kohara Y."/>
            <person name="Sugano S."/>
            <person name="Fujiyama A."/>
            <person name="Delaux P.-M."/>
            <person name="Quint M."/>
            <person name="TheiBen G."/>
            <person name="Hagemann M."/>
            <person name="Harholt J."/>
            <person name="Dunand C."/>
            <person name="Zachgo S."/>
            <person name="Langdale J."/>
            <person name="Maumus F."/>
            <person name="Straeten D.V.D."/>
            <person name="Gould S.B."/>
            <person name="Rensing S.A."/>
        </authorList>
    </citation>
    <scope>NUCLEOTIDE SEQUENCE [LARGE SCALE GENOMIC DNA]</scope>
    <source>
        <strain evidence="5 6">S276</strain>
    </source>
</reference>
<gene>
    <name evidence="5" type="ORF">CBR_g37575</name>
</gene>
<dbReference type="Pfam" id="PF04909">
    <property type="entry name" value="Amidohydro_2"/>
    <property type="match status" value="1"/>
</dbReference>
<dbReference type="InterPro" id="IPR032466">
    <property type="entry name" value="Metal_Hydrolase"/>
</dbReference>
<dbReference type="InterPro" id="IPR014746">
    <property type="entry name" value="Gln_synth/guanido_kin_cat_dom"/>
</dbReference>
<dbReference type="GO" id="GO:0006542">
    <property type="term" value="P:glutamine biosynthetic process"/>
    <property type="evidence" value="ECO:0007669"/>
    <property type="project" value="InterPro"/>
</dbReference>
<dbReference type="InterPro" id="IPR006680">
    <property type="entry name" value="Amidohydro-rel"/>
</dbReference>
<dbReference type="SUPFAM" id="SSF54368">
    <property type="entry name" value="Glutamine synthetase, N-terminal domain"/>
    <property type="match status" value="1"/>
</dbReference>
<name>A0A388LNA5_CHABU</name>
<sequence length="988" mass="109813">MDMNQRQADGIGTGRSSRKMGRWEREEEEDPIFMALSNQAMVDGHCHNVVENSPAMRYERAFSEAEGHALDDAHHTLSFKRSVREIGSLLGCDGDFDSIKKRRETLGQEAVARVCFDSARISALLIDDGLRSGAARSLGWHTSYVPLVKRVLRVEAVSEDILSEMALEDKATWTLDSFEAKLRAALDPLPESVVAFKSIAAYRSGLDIEPNVKREDAEAALGNLLGQQGDVRIVDKHLVDLIFVLALEVATKLKIPMQIHTGFGDKDLDLRLANPGHLRRVLEDKRFEKSRIVLLHASYPYMREAGYLASVYPQVYLDFGLAIPKLSVHGMFAALKGLLELAPLNKVMASTDAYIFPEIFYLGALWTRRILSCVLRESVNDGDLTEIEAIAAGKAVLSGNSVRLYGLDQAIIDSCEHSDGETVCNQQSTVKRPTCIPNQNEFVRVTWMDVSGLRRCKAVPKQRYETIASGEGLSNPKILIALSNPFDAPPPGCPYGPDNEVRLLPEEDTRRSIPWCSGHDIVLTTLYKAPGEVWESCPRGNLVRMLAQLKKEFNLELRAGFENEFYLLKPATGTETELKWMAIEQSTYGSAGGLDVAAPLLSQIGRALGEMGITVDLMHSESGPGQYEIVQRYSEAVSAADNVILIREAITSLARKEGLRATFIPKYFVDACGSGNHVHCSIWESGENVFGGSSDDPSAKWGISKRGQQFVAGIVHHLPALMAVTAPNPNSVFSRILALQENKAEAALIRAVEEAEGKIALFPPRSLEVHWWSIERAHRLQSWDELQVAKSERWKEILSVKGIQSGDRLTKSTFQRLLPQFQQKEMKLLQHPFDKSAPEACTSKEMCLYAELYFHDILTSRRSNTECLYAELYFHDILTSRRSNTELDMGQVHLTDLWELVEARLPQEGRLDLDRPITDSEAKQAIKAMARGKAPGSDGMTVELSHMFWPELGGVLFEMYNNALIGAWLPSSMSHGVITLFVQDGGEG</sequence>
<evidence type="ECO:0000256" key="3">
    <source>
        <dbReference type="SAM" id="MobiDB-lite"/>
    </source>
</evidence>
<evidence type="ECO:0000313" key="6">
    <source>
        <dbReference type="Proteomes" id="UP000265515"/>
    </source>
</evidence>
<dbReference type="InterPro" id="IPR036651">
    <property type="entry name" value="Gln_synt_N_sf"/>
</dbReference>
<dbReference type="Gramene" id="GBG83774">
    <property type="protein sequence ID" value="GBG83774"/>
    <property type="gene ID" value="CBR_g37575"/>
</dbReference>
<organism evidence="5 6">
    <name type="scientific">Chara braunii</name>
    <name type="common">Braun's stonewort</name>
    <dbReference type="NCBI Taxonomy" id="69332"/>
    <lineage>
        <taxon>Eukaryota</taxon>
        <taxon>Viridiplantae</taxon>
        <taxon>Streptophyta</taxon>
        <taxon>Charophyceae</taxon>
        <taxon>Charales</taxon>
        <taxon>Characeae</taxon>
        <taxon>Chara</taxon>
    </lineage>
</organism>
<dbReference type="SMART" id="SM01230">
    <property type="entry name" value="Gln-synt_C"/>
    <property type="match status" value="1"/>
</dbReference>
<evidence type="ECO:0000313" key="5">
    <source>
        <dbReference type="EMBL" id="GBG83774.1"/>
    </source>
</evidence>
<dbReference type="Proteomes" id="UP000265515">
    <property type="component" value="Unassembled WGS sequence"/>
</dbReference>
<dbReference type="SUPFAM" id="SSF51556">
    <property type="entry name" value="Metallo-dependent hydrolases"/>
    <property type="match status" value="1"/>
</dbReference>
<feature type="domain" description="GS catalytic" evidence="4">
    <location>
        <begin position="538"/>
        <end position="731"/>
    </location>
</feature>
<evidence type="ECO:0000256" key="2">
    <source>
        <dbReference type="RuleBase" id="RU000384"/>
    </source>
</evidence>
<dbReference type="PANTHER" id="PTHR43383:SF2">
    <property type="entry name" value="AMIDOHYDROLASE 2 FAMILY PROTEIN"/>
    <property type="match status" value="1"/>
</dbReference>
<dbReference type="Gene3D" id="3.20.20.140">
    <property type="entry name" value="Metal-dependent hydrolases"/>
    <property type="match status" value="1"/>
</dbReference>
<dbReference type="EMBL" id="BFEA01000451">
    <property type="protein sequence ID" value="GBG83774.1"/>
    <property type="molecule type" value="Genomic_DNA"/>
</dbReference>
<comment type="similarity">
    <text evidence="1 2">Belongs to the glutamine synthetase family.</text>
</comment>
<dbReference type="OrthoDB" id="77835at2759"/>
<dbReference type="Gene3D" id="3.30.590.10">
    <property type="entry name" value="Glutamine synthetase/guanido kinase, catalytic domain"/>
    <property type="match status" value="1"/>
</dbReference>
<evidence type="ECO:0000256" key="1">
    <source>
        <dbReference type="PROSITE-ProRule" id="PRU01331"/>
    </source>
</evidence>
<proteinExistence type="inferred from homology"/>
<dbReference type="Gene3D" id="3.10.20.70">
    <property type="entry name" value="Glutamine synthetase, N-terminal domain"/>
    <property type="match status" value="1"/>
</dbReference>
<dbReference type="OMA" id="CLYAELY"/>
<dbReference type="GO" id="GO:0016787">
    <property type="term" value="F:hydrolase activity"/>
    <property type="evidence" value="ECO:0007669"/>
    <property type="project" value="InterPro"/>
</dbReference>
<dbReference type="AlphaFoldDB" id="A0A388LNA5"/>
<accession>A0A388LNA5</accession>
<dbReference type="SUPFAM" id="SSF55931">
    <property type="entry name" value="Glutamine synthetase/guanido kinase"/>
    <property type="match status" value="1"/>
</dbReference>
<protein>
    <recommendedName>
        <fullName evidence="4">GS catalytic domain-containing protein</fullName>
    </recommendedName>
</protein>
<dbReference type="Pfam" id="PF00120">
    <property type="entry name" value="Gln-synt_C"/>
    <property type="match status" value="1"/>
</dbReference>